<dbReference type="Pfam" id="PF04383">
    <property type="entry name" value="KilA-N"/>
    <property type="match status" value="1"/>
</dbReference>
<accession>I3YGX0</accession>
<dbReference type="InterPro" id="IPR017880">
    <property type="entry name" value="KilA_N"/>
</dbReference>
<reference evidence="2 3" key="1">
    <citation type="submission" date="2012-06" db="EMBL/GenBank/DDBJ databases">
        <title>Complete sequence of Thiocystis violascens DSM 198.</title>
        <authorList>
            <consortium name="US DOE Joint Genome Institute"/>
            <person name="Lucas S."/>
            <person name="Han J."/>
            <person name="Lapidus A."/>
            <person name="Cheng J.-F."/>
            <person name="Goodwin L."/>
            <person name="Pitluck S."/>
            <person name="Peters L."/>
            <person name="Ovchinnikova G."/>
            <person name="Teshima H."/>
            <person name="Detter J.C."/>
            <person name="Han C."/>
            <person name="Tapia R."/>
            <person name="Land M."/>
            <person name="Hauser L."/>
            <person name="Kyrpides N."/>
            <person name="Ivanova N."/>
            <person name="Pagani I."/>
            <person name="Vogl K."/>
            <person name="Liu Z."/>
            <person name="Frigaard N.-U."/>
            <person name="Bryant D."/>
            <person name="Woyke T."/>
        </authorList>
    </citation>
    <scope>NUCLEOTIDE SEQUENCE [LARGE SCALE GENOMIC DNA]</scope>
    <source>
        <strain evidence="3">ATCC 17096 / DSM 198 / 6111</strain>
    </source>
</reference>
<protein>
    <submittedName>
        <fullName evidence="2">KilA-N domain-containing protein</fullName>
    </submittedName>
</protein>
<dbReference type="SMART" id="SM01252">
    <property type="entry name" value="KilA-N"/>
    <property type="match status" value="1"/>
</dbReference>
<dbReference type="STRING" id="765911.Thivi_4436"/>
<dbReference type="HOGENOM" id="CLU_046670_15_0_6"/>
<dbReference type="OrthoDB" id="5298460at2"/>
<keyword evidence="3" id="KW-1185">Reference proteome</keyword>
<dbReference type="InterPro" id="IPR018004">
    <property type="entry name" value="KilA/APSES_HTH"/>
</dbReference>
<dbReference type="PROSITE" id="PS51301">
    <property type="entry name" value="KILA_N"/>
    <property type="match status" value="1"/>
</dbReference>
<name>I3YGX0_THIV6</name>
<feature type="domain" description="KilA-N" evidence="1">
    <location>
        <begin position="7"/>
        <end position="122"/>
    </location>
</feature>
<evidence type="ECO:0000313" key="2">
    <source>
        <dbReference type="EMBL" id="AFL76238.1"/>
    </source>
</evidence>
<dbReference type="Proteomes" id="UP000006062">
    <property type="component" value="Chromosome"/>
</dbReference>
<dbReference type="AlphaFoldDB" id="I3YGX0"/>
<dbReference type="EMBL" id="CP003154">
    <property type="protein sequence ID" value="AFL76238.1"/>
    <property type="molecule type" value="Genomic_DNA"/>
</dbReference>
<gene>
    <name evidence="2" type="ordered locus">Thivi_4436</name>
</gene>
<dbReference type="KEGG" id="tvi:Thivi_4436"/>
<evidence type="ECO:0000313" key="3">
    <source>
        <dbReference type="Proteomes" id="UP000006062"/>
    </source>
</evidence>
<sequence length="211" mass="23166">MYAMQHPLSATLYLDGIAIRQVDRGLFCINDLHRAAGGKKRDQPSNWLCLEQTKALIDECAKTVAGGSDGKPGTEYDQPVRVIQGGDPAAQGTYVIRELVYAYAMWISPAFHLRAIRFLDAALRGDTAPQADADCARLLRLTREALLEIAPQLEMVFRCANAGLTNAQTARAVGTSQRRIERLKARLRRLGLLPEVCATPSSQLDLFAEAI</sequence>
<proteinExistence type="predicted"/>
<evidence type="ECO:0000259" key="1">
    <source>
        <dbReference type="PROSITE" id="PS51301"/>
    </source>
</evidence>
<dbReference type="eggNOG" id="ENOG503307B">
    <property type="taxonomic scope" value="Bacteria"/>
</dbReference>
<organism evidence="2 3">
    <name type="scientific">Thiocystis violascens (strain ATCC 17096 / DSM 198 / 6111)</name>
    <name type="common">Chromatium violascens</name>
    <dbReference type="NCBI Taxonomy" id="765911"/>
    <lineage>
        <taxon>Bacteria</taxon>
        <taxon>Pseudomonadati</taxon>
        <taxon>Pseudomonadota</taxon>
        <taxon>Gammaproteobacteria</taxon>
        <taxon>Chromatiales</taxon>
        <taxon>Chromatiaceae</taxon>
        <taxon>Thiocystis</taxon>
    </lineage>
</organism>